<keyword evidence="3" id="KW-1185">Reference proteome</keyword>
<protein>
    <submittedName>
        <fullName evidence="2">Glycosyltransferase involved in cell wall bisynthesis</fullName>
    </submittedName>
</protein>
<accession>A0A1H2UWC5</accession>
<dbReference type="Gene3D" id="3.90.550.10">
    <property type="entry name" value="Spore Coat Polysaccharide Biosynthesis Protein SpsA, Chain A"/>
    <property type="match status" value="1"/>
</dbReference>
<dbReference type="PANTHER" id="PTHR43685:SF11">
    <property type="entry name" value="GLYCOSYLTRANSFERASE TAGX-RELATED"/>
    <property type="match status" value="1"/>
</dbReference>
<organism evidence="2 3">
    <name type="scientific">Marinobacter mobilis</name>
    <dbReference type="NCBI Taxonomy" id="488533"/>
    <lineage>
        <taxon>Bacteria</taxon>
        <taxon>Pseudomonadati</taxon>
        <taxon>Pseudomonadota</taxon>
        <taxon>Gammaproteobacteria</taxon>
        <taxon>Pseudomonadales</taxon>
        <taxon>Marinobacteraceae</taxon>
        <taxon>Marinobacter</taxon>
    </lineage>
</organism>
<dbReference type="OrthoDB" id="9802649at2"/>
<dbReference type="InterPro" id="IPR001173">
    <property type="entry name" value="Glyco_trans_2-like"/>
</dbReference>
<dbReference type="Pfam" id="PF00535">
    <property type="entry name" value="Glycos_transf_2"/>
    <property type="match status" value="1"/>
</dbReference>
<evidence type="ECO:0000259" key="1">
    <source>
        <dbReference type="Pfam" id="PF00535"/>
    </source>
</evidence>
<dbReference type="EMBL" id="FNNE01000003">
    <property type="protein sequence ID" value="SDW60298.1"/>
    <property type="molecule type" value="Genomic_DNA"/>
</dbReference>
<gene>
    <name evidence="2" type="ORF">SAMN04487960_103247</name>
</gene>
<dbReference type="STRING" id="488533.SAMN04487960_103247"/>
<dbReference type="InterPro" id="IPR050834">
    <property type="entry name" value="Glycosyltransf_2"/>
</dbReference>
<evidence type="ECO:0000313" key="3">
    <source>
        <dbReference type="Proteomes" id="UP000199675"/>
    </source>
</evidence>
<dbReference type="InterPro" id="IPR029044">
    <property type="entry name" value="Nucleotide-diphossugar_trans"/>
</dbReference>
<evidence type="ECO:0000313" key="2">
    <source>
        <dbReference type="EMBL" id="SDW60298.1"/>
    </source>
</evidence>
<feature type="domain" description="Glycosyltransferase 2-like" evidence="1">
    <location>
        <begin position="4"/>
        <end position="143"/>
    </location>
</feature>
<proteinExistence type="predicted"/>
<dbReference type="RefSeq" id="WP_091812070.1">
    <property type="nucleotide sequence ID" value="NZ_FNNE01000003.1"/>
</dbReference>
<dbReference type="GO" id="GO:0016740">
    <property type="term" value="F:transferase activity"/>
    <property type="evidence" value="ECO:0007669"/>
    <property type="project" value="UniProtKB-KW"/>
</dbReference>
<dbReference type="SUPFAM" id="SSF53448">
    <property type="entry name" value="Nucleotide-diphospho-sugar transferases"/>
    <property type="match status" value="1"/>
</dbReference>
<sequence length="319" mass="36088">MKLSVVIPAYNCAGLIGQTLDSVLSDSTVSKEVIVVDDGSTDNLSHTLSPYLESNRIRYFRQDNSGGPASPRNRGLSEASGEFVLFLDADDVVVSSQLLPTLEQMEANPEATMACGNFDVTDSELNVRIGRNIDRYRDLQEVLNNELTRGAWILSSFDAVRTLLQSNYVGTSSVIARREALIRAGSFDESMKNLDDRDMWIRLAQLGPIIYRSEVFYLYRDVPGSVSKQREVEQFRERVRVAEKVLSSSPDREIRREAKKWRARSLLKIGYILFHEQGDRLQARTAFARSFTSWPTLPAFKGVIKSLLPERLYQRLAKP</sequence>
<reference evidence="2 3" key="1">
    <citation type="submission" date="2016-10" db="EMBL/GenBank/DDBJ databases">
        <authorList>
            <person name="de Groot N.N."/>
        </authorList>
    </citation>
    <scope>NUCLEOTIDE SEQUENCE [LARGE SCALE GENOMIC DNA]</scope>
    <source>
        <strain evidence="2 3">CGMCC 1.7059</strain>
    </source>
</reference>
<keyword evidence="2" id="KW-0808">Transferase</keyword>
<dbReference type="AlphaFoldDB" id="A0A1H2UWC5"/>
<dbReference type="PANTHER" id="PTHR43685">
    <property type="entry name" value="GLYCOSYLTRANSFERASE"/>
    <property type="match status" value="1"/>
</dbReference>
<dbReference type="Proteomes" id="UP000199675">
    <property type="component" value="Unassembled WGS sequence"/>
</dbReference>
<name>A0A1H2UWC5_9GAMM</name>